<feature type="domain" description="ABC1 atypical kinase-like" evidence="1">
    <location>
        <begin position="66"/>
        <end position="109"/>
    </location>
</feature>
<evidence type="ECO:0000313" key="2">
    <source>
        <dbReference type="EMBL" id="KAK2723534.1"/>
    </source>
</evidence>
<organism evidence="2 3">
    <name type="scientific">Artemia franciscana</name>
    <name type="common">Brine shrimp</name>
    <name type="synonym">Artemia sanfranciscana</name>
    <dbReference type="NCBI Taxonomy" id="6661"/>
    <lineage>
        <taxon>Eukaryota</taxon>
        <taxon>Metazoa</taxon>
        <taxon>Ecdysozoa</taxon>
        <taxon>Arthropoda</taxon>
        <taxon>Crustacea</taxon>
        <taxon>Branchiopoda</taxon>
        <taxon>Anostraca</taxon>
        <taxon>Artemiidae</taxon>
        <taxon>Artemia</taxon>
    </lineage>
</organism>
<dbReference type="InterPro" id="IPR051130">
    <property type="entry name" value="Mito_struct-func_regulator"/>
</dbReference>
<evidence type="ECO:0000259" key="1">
    <source>
        <dbReference type="Pfam" id="PF03109"/>
    </source>
</evidence>
<dbReference type="Pfam" id="PF03109">
    <property type="entry name" value="ABC1"/>
    <property type="match status" value="1"/>
</dbReference>
<accession>A0AA88IAK1</accession>
<protein>
    <recommendedName>
        <fullName evidence="1">ABC1 atypical kinase-like domain-containing protein</fullName>
    </recommendedName>
</protein>
<dbReference type="InterPro" id="IPR004147">
    <property type="entry name" value="ABC1_dom"/>
</dbReference>
<dbReference type="Proteomes" id="UP001187531">
    <property type="component" value="Unassembled WGS sequence"/>
</dbReference>
<name>A0AA88IAK1_ARTSF</name>
<sequence>MTTCSHAQPFHVFQLQFALTMRLATISDFRFRCSRHRGLITLVPESGSTNENGRNAIFPFLVRKAANKKAELVLLDHGLYEELPSQVRKMLCSLWKSIVLNDHKGMRKYSAQLGVPDDYRLFCMAVSQRFVPHDKSSKTADIFELMLDKAGPKDSFRTDWNKMSPEKKAELRGFMEDMHDKVLNHNIFAEMLLQRPLPSSIGVVSSLHDVLSSTETIYMEEMAKQRFDQITKALKTMPRTMLLVLRNINTVRAITKDHGGPVDRYRLMARSATRGAFVEENAPILQKLRGYWQQFVFDWKIIFYIFCWLKSALQGLPSSVGSTELLDQLDQVGINR</sequence>
<keyword evidence="3" id="KW-1185">Reference proteome</keyword>
<proteinExistence type="predicted"/>
<gene>
    <name evidence="2" type="ORF">QYM36_002017</name>
</gene>
<evidence type="ECO:0000313" key="3">
    <source>
        <dbReference type="Proteomes" id="UP001187531"/>
    </source>
</evidence>
<comment type="caution">
    <text evidence="2">The sequence shown here is derived from an EMBL/GenBank/DDBJ whole genome shotgun (WGS) entry which is preliminary data.</text>
</comment>
<reference evidence="2" key="1">
    <citation type="submission" date="2023-07" db="EMBL/GenBank/DDBJ databases">
        <title>Chromosome-level genome assembly of Artemia franciscana.</title>
        <authorList>
            <person name="Jo E."/>
        </authorList>
    </citation>
    <scope>NUCLEOTIDE SEQUENCE</scope>
    <source>
        <tissue evidence="2">Whole body</tissue>
    </source>
</reference>
<dbReference type="EMBL" id="JAVRJZ010000004">
    <property type="protein sequence ID" value="KAK2723534.1"/>
    <property type="molecule type" value="Genomic_DNA"/>
</dbReference>
<dbReference type="PANTHER" id="PTHR43173">
    <property type="entry name" value="ABC1 FAMILY PROTEIN"/>
    <property type="match status" value="1"/>
</dbReference>
<dbReference type="AlphaFoldDB" id="A0AA88IAK1"/>
<dbReference type="PANTHER" id="PTHR43173:SF28">
    <property type="entry name" value="AARF DOMAIN CONTAINING KINASE 5"/>
    <property type="match status" value="1"/>
</dbReference>